<organism evidence="2 3">
    <name type="scientific">Gleimia europaea ACS-120-V-Col10b</name>
    <dbReference type="NCBI Taxonomy" id="883069"/>
    <lineage>
        <taxon>Bacteria</taxon>
        <taxon>Bacillati</taxon>
        <taxon>Actinomycetota</taxon>
        <taxon>Actinomycetes</taxon>
        <taxon>Actinomycetales</taxon>
        <taxon>Actinomycetaceae</taxon>
        <taxon>Gleimia</taxon>
    </lineage>
</organism>
<protein>
    <recommendedName>
        <fullName evidence="4">DUF4418 domain-containing protein</fullName>
    </recommendedName>
</protein>
<accession>A0A9W5VVU7</accession>
<feature type="transmembrane region" description="Helical" evidence="1">
    <location>
        <begin position="104"/>
        <end position="126"/>
    </location>
</feature>
<evidence type="ECO:0000313" key="3">
    <source>
        <dbReference type="Proteomes" id="UP000014387"/>
    </source>
</evidence>
<keyword evidence="1" id="KW-0472">Membrane</keyword>
<evidence type="ECO:0008006" key="4">
    <source>
        <dbReference type="Google" id="ProtNLM"/>
    </source>
</evidence>
<dbReference type="Proteomes" id="UP000014387">
    <property type="component" value="Unassembled WGS sequence"/>
</dbReference>
<dbReference type="AlphaFoldDB" id="A0A9W5VVU7"/>
<comment type="caution">
    <text evidence="2">The sequence shown here is derived from an EMBL/GenBank/DDBJ whole genome shotgun (WGS) entry which is preliminary data.</text>
</comment>
<dbReference type="EMBL" id="AGWN01000002">
    <property type="protein sequence ID" value="EPD29550.1"/>
    <property type="molecule type" value="Genomic_DNA"/>
</dbReference>
<evidence type="ECO:0000256" key="1">
    <source>
        <dbReference type="SAM" id="Phobius"/>
    </source>
</evidence>
<dbReference type="RefSeq" id="WP_016444856.1">
    <property type="nucleotide sequence ID" value="NZ_KE150267.1"/>
</dbReference>
<keyword evidence="3" id="KW-1185">Reference proteome</keyword>
<reference evidence="2 3" key="1">
    <citation type="submission" date="2013-05" db="EMBL/GenBank/DDBJ databases">
        <title>The Genome Sequence of Actinomyces europaeus ACS-120-V-COL10B.</title>
        <authorList>
            <consortium name="The Broad Institute Genomics Platform"/>
            <person name="Earl A."/>
            <person name="Ward D."/>
            <person name="Feldgarden M."/>
            <person name="Gevers D."/>
            <person name="Saerens B."/>
            <person name="Vaneechoutte M."/>
            <person name="Walker B."/>
            <person name="Young S."/>
            <person name="Zeng Q."/>
            <person name="Gargeya S."/>
            <person name="Fitzgerald M."/>
            <person name="Haas B."/>
            <person name="Abouelleil A."/>
            <person name="Allen A.W."/>
            <person name="Alvarado L."/>
            <person name="Arachchi H.M."/>
            <person name="Berlin A.M."/>
            <person name="Chapman S.B."/>
            <person name="Gainer-Dewar J."/>
            <person name="Goldberg J."/>
            <person name="Griggs A."/>
            <person name="Gujja S."/>
            <person name="Hansen M."/>
            <person name="Howarth C."/>
            <person name="Imamovic A."/>
            <person name="Ireland A."/>
            <person name="Larimer J."/>
            <person name="McCowan C."/>
            <person name="Murphy C."/>
            <person name="Pearson M."/>
            <person name="Poon T.W."/>
            <person name="Priest M."/>
            <person name="Roberts A."/>
            <person name="Saif S."/>
            <person name="Shea T."/>
            <person name="Sisk P."/>
            <person name="Sykes S."/>
            <person name="Wortman J."/>
            <person name="Nusbaum C."/>
            <person name="Birren B."/>
        </authorList>
    </citation>
    <scope>NUCLEOTIDE SEQUENCE [LARGE SCALE GENOMIC DNA]</scope>
    <source>
        <strain evidence="2 3">ACS-120-V-Col10b</strain>
    </source>
</reference>
<feature type="transmembrane region" description="Helical" evidence="1">
    <location>
        <begin position="70"/>
        <end position="92"/>
    </location>
</feature>
<dbReference type="OrthoDB" id="3239888at2"/>
<evidence type="ECO:0000313" key="2">
    <source>
        <dbReference type="EMBL" id="EPD29550.1"/>
    </source>
</evidence>
<keyword evidence="1" id="KW-1133">Transmembrane helix</keyword>
<name>A0A9W5VVU7_9ACTO</name>
<keyword evidence="1" id="KW-0812">Transmembrane</keyword>
<feature type="transmembrane region" description="Helical" evidence="1">
    <location>
        <begin position="42"/>
        <end position="63"/>
    </location>
</feature>
<dbReference type="Pfam" id="PF14387">
    <property type="entry name" value="DUF4418"/>
    <property type="match status" value="1"/>
</dbReference>
<sequence length="135" mass="14377">MKNKYIAGIPAVLFGTMIAIAPMTIAQPCPIHGDHPMMACHWSAKASLGIGAMIVVLGLINFLVKAPTRIGLNISVAATAVLEILVVTLLIGVCDMPTMHCRQVMLPTLVIVSVLALLCALVAIWFDCRSEKIAK</sequence>
<dbReference type="InterPro" id="IPR025531">
    <property type="entry name" value="DUF4418"/>
</dbReference>
<gene>
    <name evidence="2" type="ORF">HMPREF9238_01531</name>
</gene>
<proteinExistence type="predicted"/>